<organism evidence="1">
    <name type="scientific">marine sediment metagenome</name>
    <dbReference type="NCBI Taxonomy" id="412755"/>
    <lineage>
        <taxon>unclassified sequences</taxon>
        <taxon>metagenomes</taxon>
        <taxon>ecological metagenomes</taxon>
    </lineage>
</organism>
<gene>
    <name evidence="1" type="ORF">LCGC14_1156990</name>
</gene>
<reference evidence="1" key="1">
    <citation type="journal article" date="2015" name="Nature">
        <title>Complex archaea that bridge the gap between prokaryotes and eukaryotes.</title>
        <authorList>
            <person name="Spang A."/>
            <person name="Saw J.H."/>
            <person name="Jorgensen S.L."/>
            <person name="Zaremba-Niedzwiedzka K."/>
            <person name="Martijn J."/>
            <person name="Lind A.E."/>
            <person name="van Eijk R."/>
            <person name="Schleper C."/>
            <person name="Guy L."/>
            <person name="Ettema T.J."/>
        </authorList>
    </citation>
    <scope>NUCLEOTIDE SEQUENCE</scope>
</reference>
<sequence length="72" mass="8286">MTERSYKHRGCSTMDGTEQLEQRLRQGREQAQALSEYAAEVQPVVDKIVKLITEQDLLRLGGVREVLLRKTK</sequence>
<dbReference type="AlphaFoldDB" id="A0A0F9PZB7"/>
<accession>A0A0F9PZB7</accession>
<proteinExistence type="predicted"/>
<evidence type="ECO:0000313" key="1">
    <source>
        <dbReference type="EMBL" id="KKM98542.1"/>
    </source>
</evidence>
<protein>
    <submittedName>
        <fullName evidence="1">Uncharacterized protein</fullName>
    </submittedName>
</protein>
<name>A0A0F9PZB7_9ZZZZ</name>
<dbReference type="EMBL" id="LAZR01005609">
    <property type="protein sequence ID" value="KKM98542.1"/>
    <property type="molecule type" value="Genomic_DNA"/>
</dbReference>
<comment type="caution">
    <text evidence="1">The sequence shown here is derived from an EMBL/GenBank/DDBJ whole genome shotgun (WGS) entry which is preliminary data.</text>
</comment>